<evidence type="ECO:0000313" key="6">
    <source>
        <dbReference type="EMBL" id="CAD8076633.1"/>
    </source>
</evidence>
<dbReference type="EMBL" id="CAJJDN010000035">
    <property type="protein sequence ID" value="CAD8076633.1"/>
    <property type="molecule type" value="Genomic_DNA"/>
</dbReference>
<proteinExistence type="predicted"/>
<name>A0A8S1MG10_9CILI</name>
<feature type="transmembrane region" description="Helical" evidence="5">
    <location>
        <begin position="442"/>
        <end position="463"/>
    </location>
</feature>
<feature type="transmembrane region" description="Helical" evidence="5">
    <location>
        <begin position="469"/>
        <end position="493"/>
    </location>
</feature>
<dbReference type="PANTHER" id="PTHR23294">
    <property type="entry name" value="ET TRANSLATION PRODUCT-RELATED"/>
    <property type="match status" value="1"/>
</dbReference>
<evidence type="ECO:0000256" key="2">
    <source>
        <dbReference type="ARBA" id="ARBA00022692"/>
    </source>
</evidence>
<evidence type="ECO:0000313" key="7">
    <source>
        <dbReference type="Proteomes" id="UP000692954"/>
    </source>
</evidence>
<dbReference type="GO" id="GO:0016020">
    <property type="term" value="C:membrane"/>
    <property type="evidence" value="ECO:0007669"/>
    <property type="project" value="UniProtKB-SubCell"/>
</dbReference>
<comment type="caution">
    <text evidence="6">The sequence shown here is derived from an EMBL/GenBank/DDBJ whole genome shotgun (WGS) entry which is preliminary data.</text>
</comment>
<keyword evidence="3 5" id="KW-1133">Transmembrane helix</keyword>
<reference evidence="6" key="1">
    <citation type="submission" date="2021-01" db="EMBL/GenBank/DDBJ databases">
        <authorList>
            <consortium name="Genoscope - CEA"/>
            <person name="William W."/>
        </authorList>
    </citation>
    <scope>NUCLEOTIDE SEQUENCE</scope>
</reference>
<dbReference type="Proteomes" id="UP000692954">
    <property type="component" value="Unassembled WGS sequence"/>
</dbReference>
<keyword evidence="7" id="KW-1185">Reference proteome</keyword>
<feature type="transmembrane region" description="Helical" evidence="5">
    <location>
        <begin position="171"/>
        <end position="198"/>
    </location>
</feature>
<evidence type="ECO:0000256" key="1">
    <source>
        <dbReference type="ARBA" id="ARBA00004141"/>
    </source>
</evidence>
<dbReference type="PANTHER" id="PTHR23294:SF0">
    <property type="entry name" value="UNC93-LIKE PROTEIN MFSD11"/>
    <property type="match status" value="1"/>
</dbReference>
<organism evidence="6 7">
    <name type="scientific">Paramecium sonneborni</name>
    <dbReference type="NCBI Taxonomy" id="65129"/>
    <lineage>
        <taxon>Eukaryota</taxon>
        <taxon>Sar</taxon>
        <taxon>Alveolata</taxon>
        <taxon>Ciliophora</taxon>
        <taxon>Intramacronucleata</taxon>
        <taxon>Oligohymenophorea</taxon>
        <taxon>Peniculida</taxon>
        <taxon>Parameciidae</taxon>
        <taxon>Paramecium</taxon>
    </lineage>
</organism>
<sequence>MNKSEFLKYKKNLKIREESSSKTLWLVIYVCVIYLLFGSFNICGKFFLTGTYIYSFSDNIQEINYRSLNLANFQWFLSEIVSPLSLPLLPEIIGRMKFKFIFLIASLGPILFLTPAIYASDCKGSEKQGCNILLIYFCAFVVSILAGLMQSVLLFVMLFYLANIAQSREKVIFYCSFFFIHSLQWLLGSILGDSFIIYDKKNSKLPISQFFELLIIFQFFISLIYLTIPEKSNGRYKNFQKTLIQFYNQKSSKPSRNDTNQQDIRELLLKSTNSDNSDNDENNIFKNNDQVTRQQEKQQIDLHLFKPQVLQNSKTKSILTLQCFSIEEKGLIELLESSQSNSNCTNFISIDEYQNRSYFQKLQITWNYLYKDGFSWVLFLLLFIASIQSFLYIYFIPFFFQPELKKLFLQAEFVLRGYLYVGVGELFGSFGIGMFGESKDKIYALIYILYIFQFGCFIGWGTYFFKLEIFILIFSITTGFCDSSMTSTVISVLTLRFPKYIYLVDLMYFIYSFSFAVLALIFISCNFVDNTFLSLILLQIFGFLALFAVYKINNQIEKQQIIVVA</sequence>
<feature type="transmembrane region" description="Helical" evidence="5">
    <location>
        <begin position="24"/>
        <end position="53"/>
    </location>
</feature>
<feature type="transmembrane region" description="Helical" evidence="5">
    <location>
        <begin position="376"/>
        <end position="397"/>
    </location>
</feature>
<feature type="transmembrane region" description="Helical" evidence="5">
    <location>
        <begin position="210"/>
        <end position="228"/>
    </location>
</feature>
<dbReference type="OrthoDB" id="303782at2759"/>
<feature type="transmembrane region" description="Helical" evidence="5">
    <location>
        <begin position="417"/>
        <end position="435"/>
    </location>
</feature>
<keyword evidence="2 5" id="KW-0812">Transmembrane</keyword>
<comment type="subcellular location">
    <subcellularLocation>
        <location evidence="1">Membrane</location>
        <topology evidence="1">Multi-pass membrane protein</topology>
    </subcellularLocation>
</comment>
<evidence type="ECO:0000256" key="3">
    <source>
        <dbReference type="ARBA" id="ARBA00022989"/>
    </source>
</evidence>
<feature type="transmembrane region" description="Helical" evidence="5">
    <location>
        <begin position="132"/>
        <end position="159"/>
    </location>
</feature>
<dbReference type="InterPro" id="IPR051617">
    <property type="entry name" value="UNC-93-like_regulator"/>
</dbReference>
<dbReference type="AlphaFoldDB" id="A0A8S1MG10"/>
<protein>
    <submittedName>
        <fullName evidence="6">Uncharacterized protein</fullName>
    </submittedName>
</protein>
<keyword evidence="4 5" id="KW-0472">Membrane</keyword>
<accession>A0A8S1MG10</accession>
<gene>
    <name evidence="6" type="ORF">PSON_ATCC_30995.1.T0350070</name>
</gene>
<evidence type="ECO:0000256" key="5">
    <source>
        <dbReference type="SAM" id="Phobius"/>
    </source>
</evidence>
<evidence type="ECO:0000256" key="4">
    <source>
        <dbReference type="ARBA" id="ARBA00023136"/>
    </source>
</evidence>
<feature type="transmembrane region" description="Helical" evidence="5">
    <location>
        <begin position="100"/>
        <end position="120"/>
    </location>
</feature>
<feature type="transmembrane region" description="Helical" evidence="5">
    <location>
        <begin position="530"/>
        <end position="550"/>
    </location>
</feature>
<feature type="transmembrane region" description="Helical" evidence="5">
    <location>
        <begin position="500"/>
        <end position="524"/>
    </location>
</feature>